<organism evidence="2 3">
    <name type="scientific">Eumeta variegata</name>
    <name type="common">Bagworm moth</name>
    <name type="synonym">Eumeta japonica</name>
    <dbReference type="NCBI Taxonomy" id="151549"/>
    <lineage>
        <taxon>Eukaryota</taxon>
        <taxon>Metazoa</taxon>
        <taxon>Ecdysozoa</taxon>
        <taxon>Arthropoda</taxon>
        <taxon>Hexapoda</taxon>
        <taxon>Insecta</taxon>
        <taxon>Pterygota</taxon>
        <taxon>Neoptera</taxon>
        <taxon>Endopterygota</taxon>
        <taxon>Lepidoptera</taxon>
        <taxon>Glossata</taxon>
        <taxon>Ditrysia</taxon>
        <taxon>Tineoidea</taxon>
        <taxon>Psychidae</taxon>
        <taxon>Oiketicinae</taxon>
        <taxon>Eumeta</taxon>
    </lineage>
</organism>
<dbReference type="EMBL" id="BGZK01000418">
    <property type="protein sequence ID" value="GBP42423.1"/>
    <property type="molecule type" value="Genomic_DNA"/>
</dbReference>
<keyword evidence="3" id="KW-1185">Reference proteome</keyword>
<proteinExistence type="predicted"/>
<evidence type="ECO:0000313" key="3">
    <source>
        <dbReference type="Proteomes" id="UP000299102"/>
    </source>
</evidence>
<evidence type="ECO:0000256" key="1">
    <source>
        <dbReference type="SAM" id="Phobius"/>
    </source>
</evidence>
<sequence length="189" mass="21525">MLKKGSCSKWIRHPNREQDRDHNRELQAAPSHPYSVRVWRLAIQAGLAIFMVLLTTARLYRSGTEAVPLYQIHRSELVTLWEVPLFVVPSFITSQGCTILYFRLIKSDLKPPTPARVGLKVTHDRRHRCGDGVHDRKLTSSAVQLNYCSNPRVNRKNDVLMKYDGKTLAQRSITSPSDERLPGSDPDHG</sequence>
<keyword evidence="1" id="KW-0472">Membrane</keyword>
<gene>
    <name evidence="2" type="ORF">EVAR_47716_1</name>
</gene>
<name>A0A4C1VUM4_EUMVA</name>
<dbReference type="Proteomes" id="UP000299102">
    <property type="component" value="Unassembled WGS sequence"/>
</dbReference>
<feature type="transmembrane region" description="Helical" evidence="1">
    <location>
        <begin position="80"/>
        <end position="102"/>
    </location>
</feature>
<keyword evidence="1" id="KW-0812">Transmembrane</keyword>
<keyword evidence="1" id="KW-1133">Transmembrane helix</keyword>
<comment type="caution">
    <text evidence="2">The sequence shown here is derived from an EMBL/GenBank/DDBJ whole genome shotgun (WGS) entry which is preliminary data.</text>
</comment>
<protein>
    <submittedName>
        <fullName evidence="2">Uncharacterized protein</fullName>
    </submittedName>
</protein>
<accession>A0A4C1VUM4</accession>
<evidence type="ECO:0000313" key="2">
    <source>
        <dbReference type="EMBL" id="GBP42423.1"/>
    </source>
</evidence>
<feature type="transmembrane region" description="Helical" evidence="1">
    <location>
        <begin position="41"/>
        <end position="60"/>
    </location>
</feature>
<reference evidence="2 3" key="1">
    <citation type="journal article" date="2019" name="Commun. Biol.">
        <title>The bagworm genome reveals a unique fibroin gene that provides high tensile strength.</title>
        <authorList>
            <person name="Kono N."/>
            <person name="Nakamura H."/>
            <person name="Ohtoshi R."/>
            <person name="Tomita M."/>
            <person name="Numata K."/>
            <person name="Arakawa K."/>
        </authorList>
    </citation>
    <scope>NUCLEOTIDE SEQUENCE [LARGE SCALE GENOMIC DNA]</scope>
</reference>
<dbReference type="AlphaFoldDB" id="A0A4C1VUM4"/>